<dbReference type="CDD" id="cd03221">
    <property type="entry name" value="ABCF_EF-3"/>
    <property type="match status" value="2"/>
</dbReference>
<feature type="domain" description="ABC transporter" evidence="6">
    <location>
        <begin position="804"/>
        <end position="1020"/>
    </location>
</feature>
<keyword evidence="1" id="KW-0677">Repeat</keyword>
<dbReference type="InterPro" id="IPR027417">
    <property type="entry name" value="P-loop_NTPase"/>
</dbReference>
<dbReference type="GO" id="GO:0005524">
    <property type="term" value="F:ATP binding"/>
    <property type="evidence" value="ECO:0007669"/>
    <property type="project" value="UniProtKB-KW"/>
</dbReference>
<keyword evidence="3" id="KW-0067">ATP-binding</keyword>
<dbReference type="PANTHER" id="PTHR19211:SF14">
    <property type="entry name" value="ATP-BINDING CASSETTE SUB-FAMILY F MEMBER 1"/>
    <property type="match status" value="1"/>
</dbReference>
<dbReference type="Pfam" id="PF12848">
    <property type="entry name" value="ABC_tran_Xtn"/>
    <property type="match status" value="1"/>
</dbReference>
<dbReference type="AlphaFoldDB" id="A0ABD3QAJ7"/>
<feature type="coiled-coil region" evidence="4">
    <location>
        <begin position="1012"/>
        <end position="1048"/>
    </location>
</feature>
<evidence type="ECO:0000256" key="2">
    <source>
        <dbReference type="ARBA" id="ARBA00022741"/>
    </source>
</evidence>
<feature type="compositionally biased region" description="Basic residues" evidence="5">
    <location>
        <begin position="136"/>
        <end position="147"/>
    </location>
</feature>
<dbReference type="InterPro" id="IPR003439">
    <property type="entry name" value="ABC_transporter-like_ATP-bd"/>
</dbReference>
<feature type="region of interest" description="Disordered" evidence="5">
    <location>
        <begin position="733"/>
        <end position="771"/>
    </location>
</feature>
<feature type="coiled-coil region" evidence="4">
    <location>
        <begin position="419"/>
        <end position="452"/>
    </location>
</feature>
<keyword evidence="8" id="KW-1185">Reference proteome</keyword>
<feature type="compositionally biased region" description="Basic and acidic residues" evidence="5">
    <location>
        <begin position="322"/>
        <end position="360"/>
    </location>
</feature>
<dbReference type="InterPro" id="IPR032781">
    <property type="entry name" value="ABC_tran_Xtn"/>
</dbReference>
<dbReference type="PROSITE" id="PS50893">
    <property type="entry name" value="ABC_TRANSPORTER_2"/>
    <property type="match status" value="2"/>
</dbReference>
<evidence type="ECO:0000313" key="8">
    <source>
        <dbReference type="Proteomes" id="UP001516023"/>
    </source>
</evidence>
<evidence type="ECO:0000256" key="4">
    <source>
        <dbReference type="SAM" id="Coils"/>
    </source>
</evidence>
<sequence length="1051" mass="118444">MAKGKGKKGKRRGDDSDDSDGGAPPPPPKESEDSAAGGRRRKEKRAQKLKGKQKHAKDSDDDNDDTLANLLNVKEKYGSDSDEEEIAPPAPAKKLTKKQLQKQREEAAKAAAFGDDDSKDDDDKSEEEEEIPQPVKKGKKEKGKNKASKFALSDSEEEEDEDEEEEAVIPEPVKKSSKKQMKKQKGKTDTKAAIFNDDSSAEDDDAVEETDVEDEEDNKKTKDKKKDKKQSKKQKGKPDPKAAMFNDDSSADEDEDVAEQMKQLDIVDDEDDKKKKDKKKDKKSKLERKLEEAKKKAEEKADEKKDEGGSDEMGEEEEDEEAKEKAAKKAEKAAKKAEKEAKKARKAEKEAKKLVKTKKEEDDDDENAEKNEDEGEEDEVFYGAPDDHAWTDASHAIKEAANAKDEGPDLSLVYGPDGKKLSNKERKKLIKAREAAERAAEYEKQAAKASMEGAQFACSQTAVNENDPQWQNSLDINIPSFNISAAGKILFKDAEFNIAHGRRYGLVGPNGKGKSTLLKMIASRDLILPPRIDFLYVEQEVVADNTPAVDAVLKADKKRWDLLEEEKTLTEAIDNGEEDPKKFARLQEVLDELNTIGAAGAEAKARRILFGLGFDGEMQTKPTKMFSGGWRMRISLARALFIEPTLLMLDEPTNHLDLDAVIWLDNYLLTWKKTLLIVSHDQDFLNSVCDEILHIEDLKLASYKGNYDSFKKAEAAKIKQQQKDWEKQEKRLRELKRQGQSKSKATETVKNNKREPGARAGKKQKEAIASGTATAETKELIKRPKEYTVQISFPEVAELSRPVMEVNQVYFRYSEKHPVIFDCIDFGIDMDSRICVVGPNGAGKSTLLKLLTGEIQPVRGEVKRNPRLRMGIYNQHFVDRLPMHKTPVEHLRDRYQSEDYQSIRNRLGKYGLEGHAHEVTMRDLSGGQKARVVFVDLSLQAPHILLLDEPTNNLDIETIDALIKGINEFNGGIVCVTHDQRLIDECECELWVVQDQDAKKWPEGFDDYKSDILDKIEKRAALEEQLRNEKLEAAAKAREEKLAKFRAKMKG</sequence>
<reference evidence="7 8" key="1">
    <citation type="journal article" date="2020" name="G3 (Bethesda)">
        <title>Improved Reference Genome for Cyclotella cryptica CCMP332, a Model for Cell Wall Morphogenesis, Salinity Adaptation, and Lipid Production in Diatoms (Bacillariophyta).</title>
        <authorList>
            <person name="Roberts W.R."/>
            <person name="Downey K.M."/>
            <person name="Ruck E.C."/>
            <person name="Traller J.C."/>
            <person name="Alverson A.J."/>
        </authorList>
    </citation>
    <scope>NUCLEOTIDE SEQUENCE [LARGE SCALE GENOMIC DNA]</scope>
    <source>
        <strain evidence="7 8">CCMP332</strain>
    </source>
</reference>
<dbReference type="InterPro" id="IPR050611">
    <property type="entry name" value="ABCF"/>
</dbReference>
<feature type="compositionally biased region" description="Basic and acidic residues" evidence="5">
    <location>
        <begin position="287"/>
        <end position="308"/>
    </location>
</feature>
<feature type="compositionally biased region" description="Acidic residues" evidence="5">
    <location>
        <begin position="361"/>
        <end position="380"/>
    </location>
</feature>
<feature type="compositionally biased region" description="Acidic residues" evidence="5">
    <location>
        <begin position="309"/>
        <end position="321"/>
    </location>
</feature>
<feature type="compositionally biased region" description="Basic and acidic residues" evidence="5">
    <location>
        <begin position="744"/>
        <end position="757"/>
    </location>
</feature>
<evidence type="ECO:0000259" key="6">
    <source>
        <dbReference type="PROSITE" id="PS50893"/>
    </source>
</evidence>
<evidence type="ECO:0000256" key="5">
    <source>
        <dbReference type="SAM" id="MobiDB-lite"/>
    </source>
</evidence>
<protein>
    <recommendedName>
        <fullName evidence="6">ABC transporter domain-containing protein</fullName>
    </recommendedName>
</protein>
<feature type="compositionally biased region" description="Acidic residues" evidence="5">
    <location>
        <begin position="249"/>
        <end position="258"/>
    </location>
</feature>
<evidence type="ECO:0000256" key="3">
    <source>
        <dbReference type="ARBA" id="ARBA00022840"/>
    </source>
</evidence>
<dbReference type="FunFam" id="3.40.50.300:FF:000011">
    <property type="entry name" value="Putative ABC transporter ATP-binding component"/>
    <property type="match status" value="1"/>
</dbReference>
<dbReference type="PANTHER" id="PTHR19211">
    <property type="entry name" value="ATP-BINDING TRANSPORT PROTEIN-RELATED"/>
    <property type="match status" value="1"/>
</dbReference>
<dbReference type="InterPro" id="IPR003593">
    <property type="entry name" value="AAA+_ATPase"/>
</dbReference>
<evidence type="ECO:0000256" key="1">
    <source>
        <dbReference type="ARBA" id="ARBA00022737"/>
    </source>
</evidence>
<proteinExistence type="predicted"/>
<dbReference type="Pfam" id="PF00005">
    <property type="entry name" value="ABC_tran"/>
    <property type="match status" value="2"/>
</dbReference>
<evidence type="ECO:0000313" key="7">
    <source>
        <dbReference type="EMBL" id="KAL3797409.1"/>
    </source>
</evidence>
<dbReference type="InterPro" id="IPR017871">
    <property type="entry name" value="ABC_transporter-like_CS"/>
</dbReference>
<feature type="compositionally biased region" description="Basic residues" evidence="5">
    <location>
        <begin position="175"/>
        <end position="185"/>
    </location>
</feature>
<feature type="compositionally biased region" description="Basic residues" evidence="5">
    <location>
        <begin position="275"/>
        <end position="286"/>
    </location>
</feature>
<keyword evidence="2" id="KW-0547">Nucleotide-binding</keyword>
<feature type="compositionally biased region" description="Acidic residues" evidence="5">
    <location>
        <begin position="199"/>
        <end position="216"/>
    </location>
</feature>
<dbReference type="Gene3D" id="3.40.50.300">
    <property type="entry name" value="P-loop containing nucleotide triphosphate hydrolases"/>
    <property type="match status" value="2"/>
</dbReference>
<accession>A0ABD3QAJ7</accession>
<feature type="compositionally biased region" description="Acidic residues" evidence="5">
    <location>
        <begin position="154"/>
        <end position="168"/>
    </location>
</feature>
<dbReference type="FunFam" id="3.40.50.300:FF:000104">
    <property type="entry name" value="ATP-binding cassette sub-family F member 3"/>
    <property type="match status" value="1"/>
</dbReference>
<dbReference type="EMBL" id="JABMIG020000055">
    <property type="protein sequence ID" value="KAL3797409.1"/>
    <property type="molecule type" value="Genomic_DNA"/>
</dbReference>
<feature type="region of interest" description="Disordered" evidence="5">
    <location>
        <begin position="1"/>
        <end position="391"/>
    </location>
</feature>
<feature type="compositionally biased region" description="Basic residues" evidence="5">
    <location>
        <begin position="1"/>
        <end position="11"/>
    </location>
</feature>
<dbReference type="SMART" id="SM00382">
    <property type="entry name" value="AAA"/>
    <property type="match status" value="2"/>
</dbReference>
<feature type="compositionally biased region" description="Basic residues" evidence="5">
    <location>
        <begin position="221"/>
        <end position="235"/>
    </location>
</feature>
<dbReference type="SUPFAM" id="SSF52540">
    <property type="entry name" value="P-loop containing nucleoside triphosphate hydrolases"/>
    <property type="match status" value="2"/>
</dbReference>
<dbReference type="PROSITE" id="PS00211">
    <property type="entry name" value="ABC_TRANSPORTER_1"/>
    <property type="match status" value="2"/>
</dbReference>
<comment type="caution">
    <text evidence="7">The sequence shown here is derived from an EMBL/GenBank/DDBJ whole genome shotgun (WGS) entry which is preliminary data.</text>
</comment>
<dbReference type="Proteomes" id="UP001516023">
    <property type="component" value="Unassembled WGS sequence"/>
</dbReference>
<gene>
    <name evidence="7" type="ORF">HJC23_010535</name>
</gene>
<feature type="compositionally biased region" description="Acidic residues" evidence="5">
    <location>
        <begin position="114"/>
        <end position="131"/>
    </location>
</feature>
<organism evidence="7 8">
    <name type="scientific">Cyclotella cryptica</name>
    <dbReference type="NCBI Taxonomy" id="29204"/>
    <lineage>
        <taxon>Eukaryota</taxon>
        <taxon>Sar</taxon>
        <taxon>Stramenopiles</taxon>
        <taxon>Ochrophyta</taxon>
        <taxon>Bacillariophyta</taxon>
        <taxon>Coscinodiscophyceae</taxon>
        <taxon>Thalassiosirophycidae</taxon>
        <taxon>Stephanodiscales</taxon>
        <taxon>Stephanodiscaceae</taxon>
        <taxon>Cyclotella</taxon>
    </lineage>
</organism>
<feature type="domain" description="ABC transporter" evidence="6">
    <location>
        <begin position="476"/>
        <end position="722"/>
    </location>
</feature>
<feature type="compositionally biased region" description="Basic residues" evidence="5">
    <location>
        <begin position="38"/>
        <end position="55"/>
    </location>
</feature>
<name>A0ABD3QAJ7_9STRA</name>
<keyword evidence="4" id="KW-0175">Coiled coil</keyword>